<evidence type="ECO:0000256" key="2">
    <source>
        <dbReference type="SAM" id="SignalP"/>
    </source>
</evidence>
<evidence type="ECO:0000313" key="3">
    <source>
        <dbReference type="EMBL" id="GGE08380.1"/>
    </source>
</evidence>
<evidence type="ECO:0000256" key="1">
    <source>
        <dbReference type="SAM" id="MobiDB-lite"/>
    </source>
</evidence>
<dbReference type="RefSeq" id="WP_188909692.1">
    <property type="nucleotide sequence ID" value="NZ_BMIQ01000004.1"/>
</dbReference>
<proteinExistence type="predicted"/>
<sequence length="211" mass="21700">MRIDERPTFVSRPVFLRRLGRRLAASLLALTVLHVLSATEHGEAPMSLPAAPPEAVRAVPAEAGPPASEASSAADSAPREVAALTPLPASDRAPGSAAPVAAAPLPKPRPAEAAPAGARAKVVHFDRCRPACESRDPRLPGRFASVPAAPLEPVAPPAAMDEFDPATVADAPEPEASPVGDLVETVYAGMETLARPGVRVIDAGLGHLSPW</sequence>
<feature type="compositionally biased region" description="Low complexity" evidence="1">
    <location>
        <begin position="60"/>
        <end position="76"/>
    </location>
</feature>
<evidence type="ECO:0000313" key="4">
    <source>
        <dbReference type="Proteomes" id="UP000644699"/>
    </source>
</evidence>
<gene>
    <name evidence="3" type="ORF">GCM10011390_29320</name>
</gene>
<reference evidence="3" key="1">
    <citation type="journal article" date="2014" name="Int. J. Syst. Evol. Microbiol.">
        <title>Complete genome sequence of Corynebacterium casei LMG S-19264T (=DSM 44701T), isolated from a smear-ripened cheese.</title>
        <authorList>
            <consortium name="US DOE Joint Genome Institute (JGI-PGF)"/>
            <person name="Walter F."/>
            <person name="Albersmeier A."/>
            <person name="Kalinowski J."/>
            <person name="Ruckert C."/>
        </authorList>
    </citation>
    <scope>NUCLEOTIDE SEQUENCE</scope>
    <source>
        <strain evidence="3">CGMCC 1.15367</strain>
    </source>
</reference>
<feature type="signal peptide" evidence="2">
    <location>
        <begin position="1"/>
        <end position="37"/>
    </location>
</feature>
<keyword evidence="2" id="KW-0732">Signal</keyword>
<keyword evidence="4" id="KW-1185">Reference proteome</keyword>
<feature type="chain" id="PRO_5037871367" evidence="2">
    <location>
        <begin position="38"/>
        <end position="211"/>
    </location>
</feature>
<dbReference type="EMBL" id="BMIQ01000004">
    <property type="protein sequence ID" value="GGE08380.1"/>
    <property type="molecule type" value="Genomic_DNA"/>
</dbReference>
<comment type="caution">
    <text evidence="3">The sequence shown here is derived from an EMBL/GenBank/DDBJ whole genome shotgun (WGS) entry which is preliminary data.</text>
</comment>
<reference evidence="3" key="2">
    <citation type="submission" date="2020-09" db="EMBL/GenBank/DDBJ databases">
        <authorList>
            <person name="Sun Q."/>
            <person name="Zhou Y."/>
        </authorList>
    </citation>
    <scope>NUCLEOTIDE SEQUENCE</scope>
    <source>
        <strain evidence="3">CGMCC 1.15367</strain>
    </source>
</reference>
<name>A0A916ZPZ7_9HYPH</name>
<organism evidence="3 4">
    <name type="scientific">Aureimonas endophytica</name>
    <dbReference type="NCBI Taxonomy" id="2027858"/>
    <lineage>
        <taxon>Bacteria</taxon>
        <taxon>Pseudomonadati</taxon>
        <taxon>Pseudomonadota</taxon>
        <taxon>Alphaproteobacteria</taxon>
        <taxon>Hyphomicrobiales</taxon>
        <taxon>Aurantimonadaceae</taxon>
        <taxon>Aureimonas</taxon>
    </lineage>
</organism>
<feature type="region of interest" description="Disordered" evidence="1">
    <location>
        <begin position="60"/>
        <end position="113"/>
    </location>
</feature>
<accession>A0A916ZPZ7</accession>
<protein>
    <submittedName>
        <fullName evidence="3">Uncharacterized protein</fullName>
    </submittedName>
</protein>
<feature type="compositionally biased region" description="Low complexity" evidence="1">
    <location>
        <begin position="93"/>
        <end position="104"/>
    </location>
</feature>
<dbReference type="AlphaFoldDB" id="A0A916ZPZ7"/>
<dbReference type="Proteomes" id="UP000644699">
    <property type="component" value="Unassembled WGS sequence"/>
</dbReference>